<dbReference type="InterPro" id="IPR016160">
    <property type="entry name" value="Ald_DH_CS_CYS"/>
</dbReference>
<dbReference type="NCBIfam" id="NF006992">
    <property type="entry name" value="PRK09457.1"/>
    <property type="match status" value="1"/>
</dbReference>
<dbReference type="Pfam" id="PF00171">
    <property type="entry name" value="Aldedh"/>
    <property type="match status" value="1"/>
</dbReference>
<dbReference type="HAMAP" id="MF_01174">
    <property type="entry name" value="Aldedh_AstD"/>
    <property type="match status" value="1"/>
</dbReference>
<keyword evidence="8" id="KW-1185">Reference proteome</keyword>
<dbReference type="OrthoDB" id="9812625at2"/>
<dbReference type="EC" id="1.2.1.71" evidence="4"/>
<evidence type="ECO:0000313" key="8">
    <source>
        <dbReference type="Proteomes" id="UP000295341"/>
    </source>
</evidence>
<dbReference type="PANTHER" id="PTHR43353">
    <property type="entry name" value="SUCCINATE-SEMIALDEHYDE DEHYDROGENASE, MITOCHONDRIAL"/>
    <property type="match status" value="1"/>
</dbReference>
<dbReference type="Gene3D" id="3.40.309.10">
    <property type="entry name" value="Aldehyde Dehydrogenase, Chain A, domain 2"/>
    <property type="match status" value="1"/>
</dbReference>
<dbReference type="GO" id="GO:0019545">
    <property type="term" value="P:L-arginine catabolic process to succinate"/>
    <property type="evidence" value="ECO:0007669"/>
    <property type="project" value="UniProtKB-UniRule"/>
</dbReference>
<dbReference type="InterPro" id="IPR029510">
    <property type="entry name" value="Ald_DH_CS_GLU"/>
</dbReference>
<dbReference type="PANTHER" id="PTHR43353:SF5">
    <property type="entry name" value="SUCCINATE-SEMIALDEHYDE DEHYDROGENASE, MITOCHONDRIAL"/>
    <property type="match status" value="1"/>
</dbReference>
<evidence type="ECO:0000256" key="4">
    <source>
        <dbReference type="HAMAP-Rule" id="MF_01174"/>
    </source>
</evidence>
<reference evidence="7 8" key="1">
    <citation type="submission" date="2019-03" db="EMBL/GenBank/DDBJ databases">
        <title>Genomic Encyclopedia of Type Strains, Phase IV (KMG-IV): sequencing the most valuable type-strain genomes for metagenomic binning, comparative biology and taxonomic classification.</title>
        <authorList>
            <person name="Goeker M."/>
        </authorList>
    </citation>
    <scope>NUCLEOTIDE SEQUENCE [LARGE SCALE GENOMIC DNA]</scope>
    <source>
        <strain evidence="7 8">DSM 26377</strain>
    </source>
</reference>
<dbReference type="GO" id="GO:0019544">
    <property type="term" value="P:L-arginine catabolic process to L-glutamate"/>
    <property type="evidence" value="ECO:0007669"/>
    <property type="project" value="UniProtKB-UniRule"/>
</dbReference>
<dbReference type="InterPro" id="IPR015590">
    <property type="entry name" value="Aldehyde_DH_dom"/>
</dbReference>
<comment type="caution">
    <text evidence="7">The sequence shown here is derived from an EMBL/GenBank/DDBJ whole genome shotgun (WGS) entry which is preliminary data.</text>
</comment>
<dbReference type="InterPro" id="IPR016161">
    <property type="entry name" value="Ald_DH/histidinol_DH"/>
</dbReference>
<comment type="catalytic activity">
    <reaction evidence="4">
        <text>N-succinyl-L-glutamate 5-semialdehyde + NAD(+) + H2O = N-succinyl-L-glutamate + NADH + 2 H(+)</text>
        <dbReference type="Rhea" id="RHEA:10812"/>
        <dbReference type="ChEBI" id="CHEBI:15377"/>
        <dbReference type="ChEBI" id="CHEBI:15378"/>
        <dbReference type="ChEBI" id="CHEBI:57540"/>
        <dbReference type="ChEBI" id="CHEBI:57945"/>
        <dbReference type="ChEBI" id="CHEBI:58520"/>
        <dbReference type="ChEBI" id="CHEBI:58763"/>
        <dbReference type="EC" id="1.2.1.71"/>
    </reaction>
</comment>
<evidence type="ECO:0000256" key="1">
    <source>
        <dbReference type="ARBA" id="ARBA00022503"/>
    </source>
</evidence>
<evidence type="ECO:0000256" key="5">
    <source>
        <dbReference type="PROSITE-ProRule" id="PRU10007"/>
    </source>
</evidence>
<gene>
    <name evidence="4" type="primary">astD</name>
    <name evidence="7" type="ORF">DFR24_4415</name>
</gene>
<sequence>MSQTDLNDADAHTGKLFIDGAWVEGVGEPFASIEPTQGDEIWAGPAAGKADLDCAMDAAFDAADAWADAPFAQREAIVRKFGTLLEQNRHALGEVIARETGKPLWECKAEVGLMIAKIDHSVRAYHERTGTRESEEAGLRQTVWHKPHGVVAVFGPFNFPGHLPNGHIVPALLAGNCVLFKPSEQTPLVAEHVVKLWEAAGIPKGVLQLLQGERETGELIAAHEELDGLYFTGSARTGEILSKQFATQPGKILALEMGGNNALVVGSAVSDIPAAVRDILLSAYLSAGQRCTCARRLYVPRGAAGDALVAALVEALPKLRIGPWDSSPEPFMGPLISVKAADGILSAQTRLLALGARALVEARRLKLGRAFLSPGLLDCSGLNRMPDEEHFGPLLKLVRYASFEDVVDTANDTRFGLAASLISEDDAEWKHFRLRIRAGIVNRNRPTTGASGGAPFGGIGASGNHRPSAFYAADYCAYPVTTMEAARCELPSQLEPGLELP</sequence>
<comment type="pathway">
    <text evidence="4">Amino-acid degradation; L-arginine degradation via AST pathway; L-glutamate and succinate from L-arginine: step 4/5.</text>
</comment>
<dbReference type="InterPro" id="IPR016163">
    <property type="entry name" value="Ald_DH_C"/>
</dbReference>
<feature type="domain" description="Aldehyde dehydrogenase" evidence="6">
    <location>
        <begin position="22"/>
        <end position="474"/>
    </location>
</feature>
<evidence type="ECO:0000313" key="7">
    <source>
        <dbReference type="EMBL" id="TDU24152.1"/>
    </source>
</evidence>
<dbReference type="PROSITE" id="PS00687">
    <property type="entry name" value="ALDEHYDE_DEHYDR_GLU"/>
    <property type="match status" value="1"/>
</dbReference>
<dbReference type="CDD" id="cd07095">
    <property type="entry name" value="ALDH_SGSD_AstD"/>
    <property type="match status" value="1"/>
</dbReference>
<dbReference type="Gene3D" id="3.40.605.10">
    <property type="entry name" value="Aldehyde Dehydrogenase, Chain A, domain 1"/>
    <property type="match status" value="1"/>
</dbReference>
<dbReference type="GO" id="GO:0043824">
    <property type="term" value="F:succinylglutamate-semialdehyde dehydrogenase activity"/>
    <property type="evidence" value="ECO:0007669"/>
    <property type="project" value="UniProtKB-EC"/>
</dbReference>
<dbReference type="FunFam" id="3.40.605.10:FF:000010">
    <property type="entry name" value="N-succinylglutamate 5-semialdehyde dehydrogenase"/>
    <property type="match status" value="1"/>
</dbReference>
<dbReference type="InterPro" id="IPR050740">
    <property type="entry name" value="Aldehyde_DH_Superfamily"/>
</dbReference>
<evidence type="ECO:0000259" key="6">
    <source>
        <dbReference type="Pfam" id="PF00171"/>
    </source>
</evidence>
<dbReference type="PROSITE" id="PS00070">
    <property type="entry name" value="ALDEHYDE_DEHYDR_CYS"/>
    <property type="match status" value="1"/>
</dbReference>
<proteinExistence type="inferred from homology"/>
<keyword evidence="2 4" id="KW-0560">Oxidoreductase</keyword>
<dbReference type="InterPro" id="IPR016162">
    <property type="entry name" value="Ald_DH_N"/>
</dbReference>
<protein>
    <recommendedName>
        <fullName evidence="4">N-succinylglutamate 5-semialdehyde dehydrogenase</fullName>
        <ecNumber evidence="4">1.2.1.71</ecNumber>
    </recommendedName>
    <alternativeName>
        <fullName evidence="4">Succinylglutamic semialdehyde dehydrogenase</fullName>
        <shortName evidence="4">SGSD</shortName>
    </alternativeName>
</protein>
<evidence type="ECO:0000256" key="3">
    <source>
        <dbReference type="ARBA" id="ARBA00023027"/>
    </source>
</evidence>
<dbReference type="AlphaFoldDB" id="A0A4R7NTT7"/>
<keyword evidence="1 4" id="KW-0056">Arginine metabolism</keyword>
<feature type="active site" evidence="4 5">
    <location>
        <position position="256"/>
    </location>
</feature>
<feature type="binding site" evidence="4">
    <location>
        <begin position="233"/>
        <end position="238"/>
    </location>
    <ligand>
        <name>NAD(+)</name>
        <dbReference type="ChEBI" id="CHEBI:57540"/>
    </ligand>
</feature>
<accession>A0A4R7NTT7</accession>
<dbReference type="RefSeq" id="WP_133883576.1">
    <property type="nucleotide sequence ID" value="NZ_MWIN01000003.1"/>
</dbReference>
<dbReference type="EMBL" id="SOBT01000012">
    <property type="protein sequence ID" value="TDU24152.1"/>
    <property type="molecule type" value="Genomic_DNA"/>
</dbReference>
<evidence type="ECO:0000256" key="2">
    <source>
        <dbReference type="ARBA" id="ARBA00023002"/>
    </source>
</evidence>
<feature type="active site" evidence="4">
    <location>
        <position position="291"/>
    </location>
</feature>
<keyword evidence="3 4" id="KW-0520">NAD</keyword>
<dbReference type="SUPFAM" id="SSF53720">
    <property type="entry name" value="ALDH-like"/>
    <property type="match status" value="1"/>
</dbReference>
<dbReference type="Proteomes" id="UP000295341">
    <property type="component" value="Unassembled WGS sequence"/>
</dbReference>
<dbReference type="NCBIfam" id="TIGR03240">
    <property type="entry name" value="arg_catab_astD"/>
    <property type="match status" value="1"/>
</dbReference>
<dbReference type="UniPathway" id="UPA00185">
    <property type="reaction ID" value="UER00282"/>
</dbReference>
<comment type="function">
    <text evidence="4">Catalyzes the NAD-dependent reduction of succinylglutamate semialdehyde into succinylglutamate.</text>
</comment>
<dbReference type="InterPro" id="IPR017649">
    <property type="entry name" value="SuccinylGlu_semiald_DH_AstD"/>
</dbReference>
<comment type="similarity">
    <text evidence="4">Belongs to the aldehyde dehydrogenase family. AstD subfamily.</text>
</comment>
<organism evidence="7 8">
    <name type="scientific">Panacagrimonas perspica</name>
    <dbReference type="NCBI Taxonomy" id="381431"/>
    <lineage>
        <taxon>Bacteria</taxon>
        <taxon>Pseudomonadati</taxon>
        <taxon>Pseudomonadota</taxon>
        <taxon>Gammaproteobacteria</taxon>
        <taxon>Nevskiales</taxon>
        <taxon>Nevskiaceae</taxon>
        <taxon>Panacagrimonas</taxon>
    </lineage>
</organism>
<name>A0A4R7NTT7_9GAMM</name>